<evidence type="ECO:0000313" key="6">
    <source>
        <dbReference type="Proteomes" id="UP000775872"/>
    </source>
</evidence>
<dbReference type="OrthoDB" id="194468at2759"/>
<dbReference type="EMBL" id="CABFOC020000046">
    <property type="protein sequence ID" value="CAH0053971.1"/>
    <property type="molecule type" value="Genomic_DNA"/>
</dbReference>
<comment type="caution">
    <text evidence="5">The sequence shown here is derived from an EMBL/GenBank/DDBJ whole genome shotgun (WGS) entry which is preliminary data.</text>
</comment>
<dbReference type="GO" id="GO:0018773">
    <property type="term" value="F:acetylpyruvate hydrolase activity"/>
    <property type="evidence" value="ECO:0007669"/>
    <property type="project" value="TreeGrafter"/>
</dbReference>
<feature type="domain" description="AB hydrolase-1" evidence="4">
    <location>
        <begin position="362"/>
        <end position="600"/>
    </location>
</feature>
<dbReference type="GO" id="GO:0050163">
    <property type="term" value="F:oxaloacetate tautomerase activity"/>
    <property type="evidence" value="ECO:0007669"/>
    <property type="project" value="UniProtKB-ARBA"/>
</dbReference>
<dbReference type="GO" id="GO:0006107">
    <property type="term" value="P:oxaloacetate metabolic process"/>
    <property type="evidence" value="ECO:0007669"/>
    <property type="project" value="UniProtKB-ARBA"/>
</dbReference>
<dbReference type="InterPro" id="IPR029058">
    <property type="entry name" value="AB_hydrolase_fold"/>
</dbReference>
<dbReference type="Proteomes" id="UP000775872">
    <property type="component" value="Unassembled WGS sequence"/>
</dbReference>
<keyword evidence="2" id="KW-0479">Metal-binding</keyword>
<dbReference type="SUPFAM" id="SSF56529">
    <property type="entry name" value="FAH"/>
    <property type="match status" value="1"/>
</dbReference>
<comment type="similarity">
    <text evidence="1">Belongs to the FAH family.</text>
</comment>
<evidence type="ECO:0000313" key="5">
    <source>
        <dbReference type="EMBL" id="CAH0053971.1"/>
    </source>
</evidence>
<dbReference type="AlphaFoldDB" id="A0A9N9ZEE1"/>
<evidence type="ECO:0000259" key="4">
    <source>
        <dbReference type="Pfam" id="PF12697"/>
    </source>
</evidence>
<evidence type="ECO:0000259" key="3">
    <source>
        <dbReference type="Pfam" id="PF01557"/>
    </source>
</evidence>
<sequence length="605" mass="64176">MGSHSSLTQYAAYIEPDTGLSRIGHYDLSQQTIQPLSFVSGTPVTNLYEVIAAAVSNIVPNGEVLPVKGVTLLPPISGRDILAVGKNYMEHAKEFNSSGYDSSDKTDRPSHPVIFTKRATSIVADGSEVLLHPVFSQTVDYEGEIGVIIGKSGFRVEEADAMQYVWGYTIINDLTARERQRDHKQFFIGKSPDTFCPMVSYPSLYQGIQADKYQGPIAVPKEDLPATLKVETHINGELRQSATSEDLIFSIPNLVKTISEGQTLQPGDVIATGTPAGVGIGRKPPVFLKSGDRMSVSITGLGTLNNQIAPANAVNLTIKQVDSDSPFRLTNGAKSLNAGVGLAQVNGKNLNYQRLGSGANQIVFVHGLGGTLDYWTPLISTLSLAETNTLHLFDLEGHGSSPTHPLSQLSIESFAADIKSIFEAAGASASAPATLVAHSMGCLAAIKFTLDNPGLVEKLVLVGPPPSPLPEAASKASYTRAALVRSKGMNAVVDTIVDAGTSSNTKKTNPLAIAAARMSLLSQDPESYAKAVWALANATQKLDVEAIKAKTLIVTGDEDKVSPPSLCEGYTSRIQGCNLVVLKDVGHWHVFEDVAGVAAAVKAFL</sequence>
<dbReference type="InterPro" id="IPR000073">
    <property type="entry name" value="AB_hydrolase_1"/>
</dbReference>
<accession>A0A9N9ZEE1</accession>
<gene>
    <name evidence="5" type="ORF">CSOL1703_00015159</name>
</gene>
<proteinExistence type="inferred from homology"/>
<dbReference type="FunFam" id="3.90.850.10:FF:000002">
    <property type="entry name" value="2-hydroxyhepta-2,4-diene-1,7-dioate isomerase"/>
    <property type="match status" value="1"/>
</dbReference>
<dbReference type="SUPFAM" id="SSF53474">
    <property type="entry name" value="alpha/beta-Hydrolases"/>
    <property type="match status" value="1"/>
</dbReference>
<dbReference type="Gene3D" id="3.90.850.10">
    <property type="entry name" value="Fumarylacetoacetase-like, C-terminal domain"/>
    <property type="match status" value="1"/>
</dbReference>
<evidence type="ECO:0000256" key="2">
    <source>
        <dbReference type="ARBA" id="ARBA00022723"/>
    </source>
</evidence>
<feature type="domain" description="Fumarylacetoacetase-like C-terminal" evidence="3">
    <location>
        <begin position="81"/>
        <end position="308"/>
    </location>
</feature>
<dbReference type="Pfam" id="PF01557">
    <property type="entry name" value="FAA_hydrolase"/>
    <property type="match status" value="1"/>
</dbReference>
<name>A0A9N9ZEE1_9HYPO</name>
<evidence type="ECO:0008006" key="7">
    <source>
        <dbReference type="Google" id="ProtNLM"/>
    </source>
</evidence>
<dbReference type="InterPro" id="IPR036663">
    <property type="entry name" value="Fumarylacetoacetase_C_sf"/>
</dbReference>
<dbReference type="Gene3D" id="3.40.50.1820">
    <property type="entry name" value="alpha/beta hydrolase"/>
    <property type="match status" value="1"/>
</dbReference>
<dbReference type="InterPro" id="IPR011234">
    <property type="entry name" value="Fumarylacetoacetase-like_C"/>
</dbReference>
<dbReference type="GO" id="GO:0046872">
    <property type="term" value="F:metal ion binding"/>
    <property type="evidence" value="ECO:0007669"/>
    <property type="project" value="UniProtKB-KW"/>
</dbReference>
<dbReference type="Pfam" id="PF12697">
    <property type="entry name" value="Abhydrolase_6"/>
    <property type="match status" value="1"/>
</dbReference>
<keyword evidence="6" id="KW-1185">Reference proteome</keyword>
<dbReference type="PANTHER" id="PTHR11820:SF7">
    <property type="entry name" value="ACYLPYRUVASE FAHD1, MITOCHONDRIAL"/>
    <property type="match status" value="1"/>
</dbReference>
<evidence type="ECO:0000256" key="1">
    <source>
        <dbReference type="ARBA" id="ARBA00010211"/>
    </source>
</evidence>
<reference evidence="5" key="1">
    <citation type="submission" date="2021-10" db="EMBL/GenBank/DDBJ databases">
        <authorList>
            <person name="Piombo E."/>
        </authorList>
    </citation>
    <scope>NUCLEOTIDE SEQUENCE</scope>
</reference>
<dbReference type="PANTHER" id="PTHR11820">
    <property type="entry name" value="ACYLPYRUVASE"/>
    <property type="match status" value="1"/>
</dbReference>
<protein>
    <recommendedName>
        <fullName evidence="7">Fumarylacetoacetate hydrolase</fullName>
    </recommendedName>
</protein>
<organism evidence="5 6">
    <name type="scientific">Clonostachys solani</name>
    <dbReference type="NCBI Taxonomy" id="160281"/>
    <lineage>
        <taxon>Eukaryota</taxon>
        <taxon>Fungi</taxon>
        <taxon>Dikarya</taxon>
        <taxon>Ascomycota</taxon>
        <taxon>Pezizomycotina</taxon>
        <taxon>Sordariomycetes</taxon>
        <taxon>Hypocreomycetidae</taxon>
        <taxon>Hypocreales</taxon>
        <taxon>Bionectriaceae</taxon>
        <taxon>Clonostachys</taxon>
    </lineage>
</organism>